<proteinExistence type="predicted"/>
<dbReference type="EMBL" id="VIWZ01000001">
    <property type="protein sequence ID" value="TWG18842.1"/>
    <property type="molecule type" value="Genomic_DNA"/>
</dbReference>
<accession>A0A561W4P5</accession>
<sequence>MTNEVTIPLLPCASIDDIATFYAALGFHSTHQQRKPNPYVALRREDLHLHFFEMPGFDPEQSYGSCLVLTSDIEELHRAFAAGMRTAYGKVLVGGVPRMTRPRARRNADGLGGFSVIDPGGNWIRVVQSPATAPTPESLPAGRLAKALANAVVQGDSRGDAHQAVRILDSALAHPQPDDDPVAQVQVLVYRAELAMVLHDQETAAEMLARVDRVALTADETERAASTFEAAADLAAAMG</sequence>
<evidence type="ECO:0000313" key="1">
    <source>
        <dbReference type="EMBL" id="TWG18842.1"/>
    </source>
</evidence>
<dbReference type="SUPFAM" id="SSF54593">
    <property type="entry name" value="Glyoxalase/Bleomycin resistance protein/Dihydroxybiphenyl dioxygenase"/>
    <property type="match status" value="1"/>
</dbReference>
<name>A0A561W4P5_9ACTN</name>
<evidence type="ECO:0000313" key="2">
    <source>
        <dbReference type="Proteomes" id="UP000317685"/>
    </source>
</evidence>
<reference evidence="1 2" key="1">
    <citation type="submission" date="2019-06" db="EMBL/GenBank/DDBJ databases">
        <title>Sequencing the genomes of 1000 actinobacteria strains.</title>
        <authorList>
            <person name="Klenk H.-P."/>
        </authorList>
    </citation>
    <scope>NUCLEOTIDE SEQUENCE [LARGE SCALE GENOMIC DNA]</scope>
    <source>
        <strain evidence="1 2">DSM 45885</strain>
    </source>
</reference>
<dbReference type="Proteomes" id="UP000317685">
    <property type="component" value="Unassembled WGS sequence"/>
</dbReference>
<organism evidence="1 2">
    <name type="scientific">Micromonospora taraxaci</name>
    <dbReference type="NCBI Taxonomy" id="1316803"/>
    <lineage>
        <taxon>Bacteria</taxon>
        <taxon>Bacillati</taxon>
        <taxon>Actinomycetota</taxon>
        <taxon>Actinomycetes</taxon>
        <taxon>Micromonosporales</taxon>
        <taxon>Micromonosporaceae</taxon>
        <taxon>Micromonospora</taxon>
    </lineage>
</organism>
<dbReference type="RefSeq" id="WP_145783163.1">
    <property type="nucleotide sequence ID" value="NZ_VIWZ01000001.1"/>
</dbReference>
<evidence type="ECO:0008006" key="3">
    <source>
        <dbReference type="Google" id="ProtNLM"/>
    </source>
</evidence>
<dbReference type="GeneID" id="300129711"/>
<dbReference type="InterPro" id="IPR029068">
    <property type="entry name" value="Glyas_Bleomycin-R_OHBP_Dase"/>
</dbReference>
<dbReference type="AlphaFoldDB" id="A0A561W4P5"/>
<dbReference type="Gene3D" id="3.10.180.10">
    <property type="entry name" value="2,3-Dihydroxybiphenyl 1,2-Dioxygenase, domain 1"/>
    <property type="match status" value="1"/>
</dbReference>
<comment type="caution">
    <text evidence="1">The sequence shown here is derived from an EMBL/GenBank/DDBJ whole genome shotgun (WGS) entry which is preliminary data.</text>
</comment>
<protein>
    <recommendedName>
        <fullName evidence="3">VOC family protein</fullName>
    </recommendedName>
</protein>
<keyword evidence="2" id="KW-1185">Reference proteome</keyword>
<gene>
    <name evidence="1" type="ORF">FHU34_114216</name>
</gene>
<dbReference type="OrthoDB" id="6624781at2"/>